<protein>
    <submittedName>
        <fullName evidence="2">Uncharacterized protein</fullName>
    </submittedName>
</protein>
<dbReference type="Proteomes" id="UP000236291">
    <property type="component" value="Unassembled WGS sequence"/>
</dbReference>
<dbReference type="ExpressionAtlas" id="A0A2K3KBF0">
    <property type="expression patterns" value="baseline"/>
</dbReference>
<accession>A0A2K3KBF0</accession>
<dbReference type="AlphaFoldDB" id="A0A2K3KBF0"/>
<feature type="compositionally biased region" description="Basic and acidic residues" evidence="1">
    <location>
        <begin position="83"/>
        <end position="105"/>
    </location>
</feature>
<reference evidence="2 3" key="1">
    <citation type="journal article" date="2014" name="Am. J. Bot.">
        <title>Genome assembly and annotation for red clover (Trifolium pratense; Fabaceae).</title>
        <authorList>
            <person name="Istvanek J."/>
            <person name="Jaros M."/>
            <person name="Krenek A."/>
            <person name="Repkova J."/>
        </authorList>
    </citation>
    <scope>NUCLEOTIDE SEQUENCE [LARGE SCALE GENOMIC DNA]</scope>
    <source>
        <strain evidence="3">cv. Tatra</strain>
        <tissue evidence="2">Young leaves</tissue>
    </source>
</reference>
<feature type="non-terminal residue" evidence="2">
    <location>
        <position position="105"/>
    </location>
</feature>
<evidence type="ECO:0000313" key="2">
    <source>
        <dbReference type="EMBL" id="PNX63598.1"/>
    </source>
</evidence>
<proteinExistence type="predicted"/>
<feature type="region of interest" description="Disordered" evidence="1">
    <location>
        <begin position="39"/>
        <end position="105"/>
    </location>
</feature>
<dbReference type="EMBL" id="ASHM01156690">
    <property type="protein sequence ID" value="PNX63598.1"/>
    <property type="molecule type" value="Genomic_DNA"/>
</dbReference>
<gene>
    <name evidence="2" type="ORF">L195_g061710</name>
</gene>
<evidence type="ECO:0000256" key="1">
    <source>
        <dbReference type="SAM" id="MobiDB-lite"/>
    </source>
</evidence>
<reference evidence="2 3" key="2">
    <citation type="journal article" date="2017" name="Front. Plant Sci.">
        <title>Gene Classification and Mining of Molecular Markers Useful in Red Clover (Trifolium pratense) Breeding.</title>
        <authorList>
            <person name="Istvanek J."/>
            <person name="Dluhosova J."/>
            <person name="Dluhos P."/>
            <person name="Patkova L."/>
            <person name="Nedelnik J."/>
            <person name="Repkova J."/>
        </authorList>
    </citation>
    <scope>NUCLEOTIDE SEQUENCE [LARGE SCALE GENOMIC DNA]</scope>
    <source>
        <strain evidence="3">cv. Tatra</strain>
        <tissue evidence="2">Young leaves</tissue>
    </source>
</reference>
<evidence type="ECO:0000313" key="3">
    <source>
        <dbReference type="Proteomes" id="UP000236291"/>
    </source>
</evidence>
<feature type="non-terminal residue" evidence="2">
    <location>
        <position position="1"/>
    </location>
</feature>
<comment type="caution">
    <text evidence="2">The sequence shown here is derived from an EMBL/GenBank/DDBJ whole genome shotgun (WGS) entry which is preliminary data.</text>
</comment>
<organism evidence="2 3">
    <name type="scientific">Trifolium pratense</name>
    <name type="common">Red clover</name>
    <dbReference type="NCBI Taxonomy" id="57577"/>
    <lineage>
        <taxon>Eukaryota</taxon>
        <taxon>Viridiplantae</taxon>
        <taxon>Streptophyta</taxon>
        <taxon>Embryophyta</taxon>
        <taxon>Tracheophyta</taxon>
        <taxon>Spermatophyta</taxon>
        <taxon>Magnoliopsida</taxon>
        <taxon>eudicotyledons</taxon>
        <taxon>Gunneridae</taxon>
        <taxon>Pentapetalae</taxon>
        <taxon>rosids</taxon>
        <taxon>fabids</taxon>
        <taxon>Fabales</taxon>
        <taxon>Fabaceae</taxon>
        <taxon>Papilionoideae</taxon>
        <taxon>50 kb inversion clade</taxon>
        <taxon>NPAAA clade</taxon>
        <taxon>Hologalegina</taxon>
        <taxon>IRL clade</taxon>
        <taxon>Trifolieae</taxon>
        <taxon>Trifolium</taxon>
    </lineage>
</organism>
<feature type="compositionally biased region" description="Basic residues" evidence="1">
    <location>
        <begin position="39"/>
        <end position="50"/>
    </location>
</feature>
<sequence>KAEVAVEQLRQLVLEQQSRPPPVTVEQIRELILEQRDRCNRRRGRPRERVHHYDEEEEWSDNSTWSWDSQSQPQQTNGGNDQKFYDVEEGTHLNKLEFQPKTEVK</sequence>
<feature type="compositionally biased region" description="Polar residues" evidence="1">
    <location>
        <begin position="61"/>
        <end position="80"/>
    </location>
</feature>
<name>A0A2K3KBF0_TRIPR</name>